<evidence type="ECO:0000256" key="1">
    <source>
        <dbReference type="SAM" id="MobiDB-lite"/>
    </source>
</evidence>
<protein>
    <submittedName>
        <fullName evidence="2">Uncharacterized protein</fullName>
    </submittedName>
</protein>
<name>A0AAD9LTI8_9PEZI</name>
<feature type="region of interest" description="Disordered" evidence="1">
    <location>
        <begin position="1"/>
        <end position="51"/>
    </location>
</feature>
<dbReference type="AlphaFoldDB" id="A0AAD9LTI8"/>
<keyword evidence="3" id="KW-1185">Reference proteome</keyword>
<comment type="caution">
    <text evidence="2">The sequence shown here is derived from an EMBL/GenBank/DDBJ whole genome shotgun (WGS) entry which is preliminary data.</text>
</comment>
<evidence type="ECO:0000313" key="3">
    <source>
        <dbReference type="Proteomes" id="UP001232148"/>
    </source>
</evidence>
<accession>A0AAD9LTI8</accession>
<dbReference type="EMBL" id="MU843114">
    <property type="protein sequence ID" value="KAK2021341.1"/>
    <property type="molecule type" value="Genomic_DNA"/>
</dbReference>
<evidence type="ECO:0000313" key="2">
    <source>
        <dbReference type="EMBL" id="KAK2021341.1"/>
    </source>
</evidence>
<proteinExistence type="predicted"/>
<gene>
    <name evidence="2" type="ORF">LX32DRAFT_646534</name>
</gene>
<dbReference type="Proteomes" id="UP001232148">
    <property type="component" value="Unassembled WGS sequence"/>
</dbReference>
<organism evidence="2 3">
    <name type="scientific">Colletotrichum zoysiae</name>
    <dbReference type="NCBI Taxonomy" id="1216348"/>
    <lineage>
        <taxon>Eukaryota</taxon>
        <taxon>Fungi</taxon>
        <taxon>Dikarya</taxon>
        <taxon>Ascomycota</taxon>
        <taxon>Pezizomycotina</taxon>
        <taxon>Sordariomycetes</taxon>
        <taxon>Hypocreomycetidae</taxon>
        <taxon>Glomerellales</taxon>
        <taxon>Glomerellaceae</taxon>
        <taxon>Colletotrichum</taxon>
        <taxon>Colletotrichum graminicola species complex</taxon>
    </lineage>
</organism>
<sequence>MGRRIHAPKPGQRTGWEGGPRTSRMTAVNAPSLPSPRFTNGEGFLPPAPAP</sequence>
<reference evidence="2" key="1">
    <citation type="submission" date="2021-06" db="EMBL/GenBank/DDBJ databases">
        <title>Comparative genomics, transcriptomics and evolutionary studies reveal genomic signatures of adaptation to plant cell wall in hemibiotrophic fungi.</title>
        <authorList>
            <consortium name="DOE Joint Genome Institute"/>
            <person name="Baroncelli R."/>
            <person name="Diaz J.F."/>
            <person name="Benocci T."/>
            <person name="Peng M."/>
            <person name="Battaglia E."/>
            <person name="Haridas S."/>
            <person name="Andreopoulos W."/>
            <person name="Labutti K."/>
            <person name="Pangilinan J."/>
            <person name="Floch G.L."/>
            <person name="Makela M.R."/>
            <person name="Henrissat B."/>
            <person name="Grigoriev I.V."/>
            <person name="Crouch J.A."/>
            <person name="De Vries R.P."/>
            <person name="Sukno S.A."/>
            <person name="Thon M.R."/>
        </authorList>
    </citation>
    <scope>NUCLEOTIDE SEQUENCE</scope>
    <source>
        <strain evidence="2">MAFF235873</strain>
    </source>
</reference>